<comment type="caution">
    <text evidence="4">The sequence shown here is derived from an EMBL/GenBank/DDBJ whole genome shotgun (WGS) entry which is preliminary data.</text>
</comment>
<organism evidence="4 5">
    <name type="scientific">Vitis vinifera</name>
    <name type="common">Grape</name>
    <dbReference type="NCBI Taxonomy" id="29760"/>
    <lineage>
        <taxon>Eukaryota</taxon>
        <taxon>Viridiplantae</taxon>
        <taxon>Streptophyta</taxon>
        <taxon>Embryophyta</taxon>
        <taxon>Tracheophyta</taxon>
        <taxon>Spermatophyta</taxon>
        <taxon>Magnoliopsida</taxon>
        <taxon>eudicotyledons</taxon>
        <taxon>Gunneridae</taxon>
        <taxon>Pentapetalae</taxon>
        <taxon>rosids</taxon>
        <taxon>Vitales</taxon>
        <taxon>Vitaceae</taxon>
        <taxon>Viteae</taxon>
        <taxon>Vitis</taxon>
    </lineage>
</organism>
<dbReference type="PANTHER" id="PTHR13596:SF0">
    <property type="entry name" value="SI:CH211-39K3.2-RELATED"/>
    <property type="match status" value="1"/>
</dbReference>
<accession>A0A438DXX4</accession>
<dbReference type="AlphaFoldDB" id="A0A438DXX4"/>
<dbReference type="EMBL" id="QGNW01001460">
    <property type="protein sequence ID" value="RVW40356.1"/>
    <property type="molecule type" value="Genomic_DNA"/>
</dbReference>
<comment type="similarity">
    <text evidence="1">Belongs to the SERF family.</text>
</comment>
<dbReference type="InterPro" id="IPR007513">
    <property type="entry name" value="SERF-like_N"/>
</dbReference>
<feature type="region of interest" description="Disordered" evidence="2">
    <location>
        <begin position="287"/>
        <end position="350"/>
    </location>
</feature>
<dbReference type="PANTHER" id="PTHR13596">
    <property type="entry name" value="SMALL EDRK-RICH FACTOR 1"/>
    <property type="match status" value="1"/>
</dbReference>
<evidence type="ECO:0000256" key="2">
    <source>
        <dbReference type="SAM" id="MobiDB-lite"/>
    </source>
</evidence>
<name>A0A438DXX4_VITVI</name>
<reference evidence="4 5" key="1">
    <citation type="journal article" date="2018" name="PLoS Genet.">
        <title>Population sequencing reveals clonal diversity and ancestral inbreeding in the grapevine cultivar Chardonnay.</title>
        <authorList>
            <person name="Roach M.J."/>
            <person name="Johnson D.L."/>
            <person name="Bohlmann J."/>
            <person name="van Vuuren H.J."/>
            <person name="Jones S.J."/>
            <person name="Pretorius I.S."/>
            <person name="Schmidt S.A."/>
            <person name="Borneman A.R."/>
        </authorList>
    </citation>
    <scope>NUCLEOTIDE SEQUENCE [LARGE SCALE GENOMIC DNA]</scope>
    <source>
        <strain evidence="5">cv. Chardonnay</strain>
        <tissue evidence="4">Leaf</tissue>
    </source>
</reference>
<evidence type="ECO:0000313" key="5">
    <source>
        <dbReference type="Proteomes" id="UP000288805"/>
    </source>
</evidence>
<dbReference type="InterPro" id="IPR040211">
    <property type="entry name" value="SERF1/2-like"/>
</dbReference>
<feature type="domain" description="Small EDRK-rich factor-like N-terminal" evidence="3">
    <location>
        <begin position="283"/>
        <end position="317"/>
    </location>
</feature>
<evidence type="ECO:0000256" key="1">
    <source>
        <dbReference type="ARBA" id="ARBA00007309"/>
    </source>
</evidence>
<evidence type="ECO:0000313" key="4">
    <source>
        <dbReference type="EMBL" id="RVW40356.1"/>
    </source>
</evidence>
<proteinExistence type="inferred from homology"/>
<protein>
    <recommendedName>
        <fullName evidence="3">Small EDRK-rich factor-like N-terminal domain-containing protein</fullName>
    </recommendedName>
</protein>
<dbReference type="Proteomes" id="UP000288805">
    <property type="component" value="Unassembled WGS sequence"/>
</dbReference>
<sequence>MKPRQGRIVEVGRKDFVEQHIIPNVQCHQLAIVQQMIKRVTCTIVHSELGLQEPSRRFVANDMRVEWRGEYIIQPSTDRAQMCLFCGLGNNWQLRLRKLEAWWALMAFDKQKPHRYPLFCFPLLELIASWGGTGQLRHKPIRAKVGRLRKGEMALQVTPIRHLMTPNVVAQSEQTYSKVRDAAQVYEVKVKTIAAKQGSKTVIEYANQLKALWQELDHYRVIKTKCPEDAAVLKDFIEQDRVYDFLVGLNPEFDQMRIQILGNSNFFLELDHSVCVLFPNWISRGNQRDRDRERAASRNPSKGSKGKDDGLTPEQRRERDAKALQEKAAKKAGQAASGGSGDAGGKSTKK</sequence>
<dbReference type="Pfam" id="PF04419">
    <property type="entry name" value="SERF-like_N"/>
    <property type="match status" value="1"/>
</dbReference>
<feature type="compositionally biased region" description="Basic and acidic residues" evidence="2">
    <location>
        <begin position="305"/>
        <end position="329"/>
    </location>
</feature>
<evidence type="ECO:0000259" key="3">
    <source>
        <dbReference type="Pfam" id="PF04419"/>
    </source>
</evidence>
<feature type="compositionally biased region" description="Basic and acidic residues" evidence="2">
    <location>
        <begin position="287"/>
        <end position="296"/>
    </location>
</feature>
<gene>
    <name evidence="4" type="ORF">CK203_092458</name>
</gene>